<dbReference type="AlphaFoldDB" id="A0A023B220"/>
<reference evidence="2" key="1">
    <citation type="submission" date="2013-12" db="EMBL/GenBank/DDBJ databases">
        <authorList>
            <person name="Omoto C.K."/>
            <person name="Sibley D."/>
            <person name="Venepally P."/>
            <person name="Hadjithomas M."/>
            <person name="Karamycheva S."/>
            <person name="Brunk B."/>
            <person name="Roos D."/>
            <person name="Caler E."/>
            <person name="Lorenzi H."/>
        </authorList>
    </citation>
    <scope>NUCLEOTIDE SEQUENCE</scope>
</reference>
<name>A0A023B220_GRENI</name>
<dbReference type="RefSeq" id="XP_011132022.1">
    <property type="nucleotide sequence ID" value="XM_011133720.1"/>
</dbReference>
<sequence>MPTPVDIFLRQDREGDAEVQLGAAQEWDWRDGRFYGFQDRSVYLRRVRSELLMSGGGRTDRWDEIDRDEDRRRHKLLLSLQAVLQSRRLKMRMLHEQMSGVLPTDSQGQPLGTLVEPIRRTSSSSRLALSAGVGLDDLQREAYDNSRRLNRSWTDPYGRAAYSVKAMKETFKEDLGLEEDTAAAVIGVSDDPSHHIYPATALQKVLYAARPHSADATFYTTAGTPGTGRRATPATPTKTASFPPTGQPPPSSRQTSQSKPTPQWSRTTPQAKAFRFPFQEDRRGFENNGQFAGQTGPDAAKFRSARADRNGYTGRDSQFRDGQFRDRGGVDGARVEADSSAPADPLNEAWLRKYLYDLADMLSSRSPTSYFPKLRPTTAEGYRWAKTNGVDGLRCFKDPLKQNQLGRIIRRLYK</sequence>
<evidence type="ECO:0000313" key="3">
    <source>
        <dbReference type="Proteomes" id="UP000019763"/>
    </source>
</evidence>
<dbReference type="Proteomes" id="UP000019763">
    <property type="component" value="Unassembled WGS sequence"/>
</dbReference>
<evidence type="ECO:0000256" key="1">
    <source>
        <dbReference type="SAM" id="MobiDB-lite"/>
    </source>
</evidence>
<organism evidence="2 3">
    <name type="scientific">Gregarina niphandrodes</name>
    <name type="common">Septate eugregarine</name>
    <dbReference type="NCBI Taxonomy" id="110365"/>
    <lineage>
        <taxon>Eukaryota</taxon>
        <taxon>Sar</taxon>
        <taxon>Alveolata</taxon>
        <taxon>Apicomplexa</taxon>
        <taxon>Conoidasida</taxon>
        <taxon>Gregarinasina</taxon>
        <taxon>Eugregarinorida</taxon>
        <taxon>Gregarinidae</taxon>
        <taxon>Gregarina</taxon>
    </lineage>
</organism>
<keyword evidence="3" id="KW-1185">Reference proteome</keyword>
<comment type="caution">
    <text evidence="2">The sequence shown here is derived from an EMBL/GenBank/DDBJ whole genome shotgun (WGS) entry which is preliminary data.</text>
</comment>
<gene>
    <name evidence="2" type="ORF">GNI_126110</name>
</gene>
<dbReference type="VEuPathDB" id="CryptoDB:GNI_126110"/>
<feature type="compositionally biased region" description="Basic and acidic residues" evidence="1">
    <location>
        <begin position="317"/>
        <end position="337"/>
    </location>
</feature>
<dbReference type="GeneID" id="22914443"/>
<protein>
    <submittedName>
        <fullName evidence="2">Uncharacterized protein</fullName>
    </submittedName>
</protein>
<evidence type="ECO:0000313" key="2">
    <source>
        <dbReference type="EMBL" id="EZG50216.1"/>
    </source>
</evidence>
<feature type="region of interest" description="Disordered" evidence="1">
    <location>
        <begin position="305"/>
        <end position="341"/>
    </location>
</feature>
<feature type="compositionally biased region" description="Low complexity" evidence="1">
    <location>
        <begin position="252"/>
        <end position="263"/>
    </location>
</feature>
<proteinExistence type="predicted"/>
<accession>A0A023B220</accession>
<dbReference type="EMBL" id="AFNH02000939">
    <property type="protein sequence ID" value="EZG50216.1"/>
    <property type="molecule type" value="Genomic_DNA"/>
</dbReference>
<feature type="compositionally biased region" description="Low complexity" evidence="1">
    <location>
        <begin position="220"/>
        <end position="244"/>
    </location>
</feature>
<feature type="region of interest" description="Disordered" evidence="1">
    <location>
        <begin position="218"/>
        <end position="272"/>
    </location>
</feature>